<sequence>MSDQPTLGQTETIAELLRLSRRSSEAVPIRRYFVQQDDRVVDNGRQTTNTRGPLASLVRTSQTSALDLLLLVYAVTSGGDYGTTHYATTWSRALGKSFVAKGAAAQVSRLWRQLEDLRLIERANDGRRAKVTKLLEDGSGQPYTNPGGDTGLRNIYFKLPYAYWTDGWHTRLALPAKALLLAGMSRRKHEFAISDRSFARWYGFSPATVARGRKQLVGEGLLIPTRCTLEVNLHSPDMTGLETRQQYTFAAPFDLNLSIDEEKALAARPADETTVTPEDFLFAQPGRISMPTRKATA</sequence>
<dbReference type="EMBL" id="BIFH01000034">
    <property type="protein sequence ID" value="GCD99773.1"/>
    <property type="molecule type" value="Genomic_DNA"/>
</dbReference>
<dbReference type="AlphaFoldDB" id="A0A401YYV7"/>
<dbReference type="RefSeq" id="WP_126641542.1">
    <property type="nucleotide sequence ID" value="NZ_BIFH01000034.1"/>
</dbReference>
<name>A0A401YYV7_9ACTN</name>
<evidence type="ECO:0000313" key="2">
    <source>
        <dbReference type="Proteomes" id="UP000286931"/>
    </source>
</evidence>
<proteinExistence type="predicted"/>
<reference evidence="1 2" key="1">
    <citation type="submission" date="2018-12" db="EMBL/GenBank/DDBJ databases">
        <title>Draft genome sequence of Embleya hyalina NBRC 13850T.</title>
        <authorList>
            <person name="Komaki H."/>
            <person name="Hosoyama A."/>
            <person name="Kimura A."/>
            <person name="Ichikawa N."/>
            <person name="Tamura T."/>
        </authorList>
    </citation>
    <scope>NUCLEOTIDE SEQUENCE [LARGE SCALE GENOMIC DNA]</scope>
    <source>
        <strain evidence="1 2">NBRC 13850</strain>
    </source>
</reference>
<evidence type="ECO:0000313" key="1">
    <source>
        <dbReference type="EMBL" id="GCD99773.1"/>
    </source>
</evidence>
<keyword evidence="2" id="KW-1185">Reference proteome</keyword>
<dbReference type="OrthoDB" id="4188495at2"/>
<organism evidence="1 2">
    <name type="scientific">Embleya hyalina</name>
    <dbReference type="NCBI Taxonomy" id="516124"/>
    <lineage>
        <taxon>Bacteria</taxon>
        <taxon>Bacillati</taxon>
        <taxon>Actinomycetota</taxon>
        <taxon>Actinomycetes</taxon>
        <taxon>Kitasatosporales</taxon>
        <taxon>Streptomycetaceae</taxon>
        <taxon>Embleya</taxon>
    </lineage>
</organism>
<gene>
    <name evidence="1" type="ORF">EHYA_07495</name>
</gene>
<dbReference type="Proteomes" id="UP000286931">
    <property type="component" value="Unassembled WGS sequence"/>
</dbReference>
<accession>A0A401YYV7</accession>
<comment type="caution">
    <text evidence="1">The sequence shown here is derived from an EMBL/GenBank/DDBJ whole genome shotgun (WGS) entry which is preliminary data.</text>
</comment>
<protein>
    <submittedName>
        <fullName evidence="1">Uncharacterized protein</fullName>
    </submittedName>
</protein>